<name>A0ABV7VGV6_9PROT</name>
<proteinExistence type="predicted"/>
<accession>A0ABV7VGV6</accession>
<dbReference type="EMBL" id="JBHRYJ010000003">
    <property type="protein sequence ID" value="MFC3676769.1"/>
    <property type="molecule type" value="Genomic_DNA"/>
</dbReference>
<protein>
    <submittedName>
        <fullName evidence="1">Uncharacterized protein</fullName>
    </submittedName>
</protein>
<sequence>MTDRAVSALLGLLLVLMVGWAADSQAKPRRADCITGYDLDWSSVSEERHDVLRQMSDLLRGSGWPAGTSMGGVMFQDDWSRIYFQFSENCDRKWEQSEGFFHAWFAKGIRLPEHHRIAEPIQPSPNTIDLVGPHWRD</sequence>
<keyword evidence="2" id="KW-1185">Reference proteome</keyword>
<dbReference type="Proteomes" id="UP001595711">
    <property type="component" value="Unassembled WGS sequence"/>
</dbReference>
<dbReference type="RefSeq" id="WP_379727917.1">
    <property type="nucleotide sequence ID" value="NZ_JBHRYJ010000003.1"/>
</dbReference>
<evidence type="ECO:0000313" key="1">
    <source>
        <dbReference type="EMBL" id="MFC3676769.1"/>
    </source>
</evidence>
<gene>
    <name evidence="1" type="ORF">ACFOOQ_14525</name>
</gene>
<organism evidence="1 2">
    <name type="scientific">Ferrovibrio xuzhouensis</name>
    <dbReference type="NCBI Taxonomy" id="1576914"/>
    <lineage>
        <taxon>Bacteria</taxon>
        <taxon>Pseudomonadati</taxon>
        <taxon>Pseudomonadota</taxon>
        <taxon>Alphaproteobacteria</taxon>
        <taxon>Rhodospirillales</taxon>
        <taxon>Rhodospirillaceae</taxon>
        <taxon>Ferrovibrio</taxon>
    </lineage>
</organism>
<reference evidence="2" key="1">
    <citation type="journal article" date="2019" name="Int. J. Syst. Evol. Microbiol.">
        <title>The Global Catalogue of Microorganisms (GCM) 10K type strain sequencing project: providing services to taxonomists for standard genome sequencing and annotation.</title>
        <authorList>
            <consortium name="The Broad Institute Genomics Platform"/>
            <consortium name="The Broad Institute Genome Sequencing Center for Infectious Disease"/>
            <person name="Wu L."/>
            <person name="Ma J."/>
        </authorList>
    </citation>
    <scope>NUCLEOTIDE SEQUENCE [LARGE SCALE GENOMIC DNA]</scope>
    <source>
        <strain evidence="2">KCTC 42182</strain>
    </source>
</reference>
<comment type="caution">
    <text evidence="1">The sequence shown here is derived from an EMBL/GenBank/DDBJ whole genome shotgun (WGS) entry which is preliminary data.</text>
</comment>
<evidence type="ECO:0000313" key="2">
    <source>
        <dbReference type="Proteomes" id="UP001595711"/>
    </source>
</evidence>